<feature type="coiled-coil region" evidence="1">
    <location>
        <begin position="301"/>
        <end position="342"/>
    </location>
</feature>
<feature type="region of interest" description="Disordered" evidence="2">
    <location>
        <begin position="1"/>
        <end position="51"/>
    </location>
</feature>
<keyword evidence="5" id="KW-1185">Reference proteome</keyword>
<evidence type="ECO:0000313" key="4">
    <source>
        <dbReference type="EMBL" id="CAH0519715.1"/>
    </source>
</evidence>
<dbReference type="AlphaFoldDB" id="A0AAU9KQX3"/>
<evidence type="ECO:0000313" key="5">
    <source>
        <dbReference type="Proteomes" id="UP001158986"/>
    </source>
</evidence>
<proteinExistence type="predicted"/>
<sequence length="355" mass="40325">MSSSRDFDYSRPQAWRNLPQQQERMGNSSAIDYSLNNERVQPVQSTDRSTNSIRAASYDTMSLTYSGAAVADNASVAAAAQGATDANESTTNVINAIRSSVDTAVDTMWEARRKREKAEEEADQKLLDAVCKASLVEYNARERALEDYESETTQSSQKYQTSSEALQHAKIIAEERKRAAMQTVIDSKTLAQQMKEKAREATWLYEQKNSERLAKQAESQSLKLREAHEVEMRAVQKRKEEAMRKRTEAEQKARNAREKAEAMRRHVFQAASKMRANSRRQIETQLSQEEVQRRYEMQRKLDEIKKDKELAHQRKEAAAKKAENARRRAEELCLKAKQAQAGLKSSTAATSSFSA</sequence>
<feature type="region of interest" description="Disordered" evidence="2">
    <location>
        <begin position="237"/>
        <end position="264"/>
    </location>
</feature>
<evidence type="ECO:0000313" key="6">
    <source>
        <dbReference type="Proteomes" id="UP001160483"/>
    </source>
</evidence>
<feature type="coiled-coil region" evidence="1">
    <location>
        <begin position="101"/>
        <end position="128"/>
    </location>
</feature>
<reference evidence="3 5" key="1">
    <citation type="submission" date="2021-11" db="EMBL/GenBank/DDBJ databases">
        <authorList>
            <person name="Islam A."/>
            <person name="Islam S."/>
            <person name="Flora M.S."/>
            <person name="Rahman M."/>
            <person name="Ziaur R.M."/>
            <person name="Epstein J.H."/>
            <person name="Hassan M."/>
            <person name="Klassen M."/>
            <person name="Woodard K."/>
            <person name="Webb A."/>
            <person name="Webby R.J."/>
            <person name="El Zowalaty M.E."/>
        </authorList>
    </citation>
    <scope>NUCLEOTIDE SEQUENCE</scope>
    <source>
        <strain evidence="4">Pbs1</strain>
        <strain evidence="3">Pbs3</strain>
    </source>
</reference>
<keyword evidence="1" id="KW-0175">Coiled coil</keyword>
<gene>
    <name evidence="4" type="ORF">PBS001_LOCUS6234</name>
    <name evidence="3" type="ORF">PBS003_LOCUS2205</name>
</gene>
<dbReference type="EMBL" id="CAKLCB010000310">
    <property type="protein sequence ID" value="CAH0519715.1"/>
    <property type="molecule type" value="Genomic_DNA"/>
</dbReference>
<protein>
    <submittedName>
        <fullName evidence="3">Uncharacterized protein</fullName>
    </submittedName>
</protein>
<evidence type="ECO:0000256" key="2">
    <source>
        <dbReference type="SAM" id="MobiDB-lite"/>
    </source>
</evidence>
<dbReference type="Proteomes" id="UP001160483">
    <property type="component" value="Unassembled WGS sequence"/>
</dbReference>
<evidence type="ECO:0000313" key="3">
    <source>
        <dbReference type="EMBL" id="CAH0475390.1"/>
    </source>
</evidence>
<dbReference type="EMBL" id="CAKKTJ010000124">
    <property type="protein sequence ID" value="CAH0475390.1"/>
    <property type="molecule type" value="Genomic_DNA"/>
</dbReference>
<dbReference type="Proteomes" id="UP001158986">
    <property type="component" value="Unassembled WGS sequence"/>
</dbReference>
<comment type="caution">
    <text evidence="3">The sequence shown here is derived from an EMBL/GenBank/DDBJ whole genome shotgun (WGS) entry which is preliminary data.</text>
</comment>
<evidence type="ECO:0000256" key="1">
    <source>
        <dbReference type="SAM" id="Coils"/>
    </source>
</evidence>
<feature type="compositionally biased region" description="Polar residues" evidence="2">
    <location>
        <begin position="18"/>
        <end position="51"/>
    </location>
</feature>
<organism evidence="3 6">
    <name type="scientific">Peronospora belbahrii</name>
    <dbReference type="NCBI Taxonomy" id="622444"/>
    <lineage>
        <taxon>Eukaryota</taxon>
        <taxon>Sar</taxon>
        <taxon>Stramenopiles</taxon>
        <taxon>Oomycota</taxon>
        <taxon>Peronosporomycetes</taxon>
        <taxon>Peronosporales</taxon>
        <taxon>Peronosporaceae</taxon>
        <taxon>Peronospora</taxon>
    </lineage>
</organism>
<accession>A0AAU9KQX3</accession>
<name>A0AAU9KQX3_9STRA</name>